<protein>
    <recommendedName>
        <fullName evidence="1">DUF2383 domain-containing protein</fullName>
    </recommendedName>
</protein>
<dbReference type="Gene3D" id="1.20.1260.10">
    <property type="match status" value="1"/>
</dbReference>
<comment type="caution">
    <text evidence="2">The sequence shown here is derived from an EMBL/GenBank/DDBJ whole genome shotgun (WGS) entry which is preliminary data.</text>
</comment>
<dbReference type="SUPFAM" id="SSF47240">
    <property type="entry name" value="Ferritin-like"/>
    <property type="match status" value="1"/>
</dbReference>
<gene>
    <name evidence="2" type="ORF">KLA_07632</name>
</gene>
<accession>A0ABP3B9Q8</accession>
<evidence type="ECO:0000313" key="3">
    <source>
        <dbReference type="Proteomes" id="UP000019275"/>
    </source>
</evidence>
<dbReference type="PIRSF" id="PIRSF029477">
    <property type="entry name" value="UCP029477"/>
    <property type="match status" value="1"/>
</dbReference>
<keyword evidence="3" id="KW-1185">Reference proteome</keyword>
<dbReference type="EMBL" id="ARZX01000007">
    <property type="protein sequence ID" value="EWH13905.1"/>
    <property type="molecule type" value="Genomic_DNA"/>
</dbReference>
<dbReference type="InterPro" id="IPR011971">
    <property type="entry name" value="CHP02284"/>
</dbReference>
<sequence length="156" mass="17974">MIRDIMKYTEEITNRLNNLLEKTYDAEKGYKLGAEKVENPSVKRFLEGKAEQRYNFGHQLKSEILAYGHLPEKSGTIKGDLHRTWMNLTATLSSNEEERILDEVERGEQSFIEEYDDILNDKDMVLAPSTENLLIAQRNSVQSALNTAKVYQEMVS</sequence>
<organism evidence="2 3">
    <name type="scientific">Cellulophaga geojensis KL-A</name>
    <dbReference type="NCBI Taxonomy" id="1328323"/>
    <lineage>
        <taxon>Bacteria</taxon>
        <taxon>Pseudomonadati</taxon>
        <taxon>Bacteroidota</taxon>
        <taxon>Flavobacteriia</taxon>
        <taxon>Flavobacteriales</taxon>
        <taxon>Flavobacteriaceae</taxon>
        <taxon>Cellulophaga</taxon>
    </lineage>
</organism>
<evidence type="ECO:0000259" key="1">
    <source>
        <dbReference type="Pfam" id="PF09537"/>
    </source>
</evidence>
<dbReference type="InterPro" id="IPR012347">
    <property type="entry name" value="Ferritin-like"/>
</dbReference>
<name>A0ABP3B9Q8_9FLAO</name>
<evidence type="ECO:0000313" key="2">
    <source>
        <dbReference type="EMBL" id="EWH13905.1"/>
    </source>
</evidence>
<feature type="domain" description="DUF2383" evidence="1">
    <location>
        <begin position="12"/>
        <end position="120"/>
    </location>
</feature>
<reference evidence="2 3" key="1">
    <citation type="journal article" date="2014" name="Genome Announc.">
        <title>Draft Genome Sequence of the Carrageenan-Degrading Bacterium Cellulophaga sp. Strain KL-A, Isolated from Decaying Marine Algae.</title>
        <authorList>
            <person name="Shan D."/>
            <person name="Ying J."/>
            <person name="Li X."/>
            <person name="Gao Z."/>
            <person name="Wei G."/>
            <person name="Shao Z."/>
        </authorList>
    </citation>
    <scope>NUCLEOTIDE SEQUENCE [LARGE SCALE GENOMIC DNA]</scope>
    <source>
        <strain evidence="2 3">KL-A</strain>
    </source>
</reference>
<dbReference type="Pfam" id="PF09537">
    <property type="entry name" value="DUF2383"/>
    <property type="match status" value="1"/>
</dbReference>
<dbReference type="Proteomes" id="UP000019275">
    <property type="component" value="Unassembled WGS sequence"/>
</dbReference>
<dbReference type="InterPro" id="IPR019052">
    <property type="entry name" value="DUF2383"/>
</dbReference>
<dbReference type="InterPro" id="IPR016920">
    <property type="entry name" value="UCP029477"/>
</dbReference>
<proteinExistence type="predicted"/>
<dbReference type="InterPro" id="IPR009078">
    <property type="entry name" value="Ferritin-like_SF"/>
</dbReference>
<dbReference type="NCBIfam" id="TIGR02284">
    <property type="entry name" value="PA2169 family four-helix-bundle protein"/>
    <property type="match status" value="1"/>
</dbReference>
<dbReference type="RefSeq" id="WP_013621270.1">
    <property type="nucleotide sequence ID" value="NZ_ARZX01000007.1"/>
</dbReference>